<sequence length="494" mass="56206">MKLNVWLVSIAEARQRLTEKIRKEIESDFKWEDMPGISPSYDTDTDYGDLPGSDASTIFVYEDLPDMMYMDPSQGLFDDEIKVPSSGADKFESLDDASRSPRQLQEKFIRPEWRDYQNSQPYVGNYDESISSDNYLNYEDYSDNTASYDYKNEYEINIHNPLRRILKVPPIESVEAVQMAAHKTETIMEFVTRTPGEDRILKMKLPVQFNNEHHTLSWQFSAFSSEFEGLDPQLVENDYYQGNQMVNGEVVDTFLIAFASAPDGAYTLTLFTDDVPTVEKIFNVRTIEPETFVCDCEKKLDKEDEEPVGPSDFDLLHDSTSSVLPFTSYFEESAKAVLSKHMAENSFAPISEDEAEVLAKVIREKAISINGENIECVVSDEEIVSNRFVFSASTDFLYAACFEVCNLSEPYKELNIGNSMNFSLCSLREKSERCFLKILSQMDACDRFYQTGCACDEDQTITILSGRTVGTTLAVHFVNEAVGKYSLLTFCNKC</sequence>
<dbReference type="OrthoDB" id="10543317at2759"/>
<keyword evidence="2" id="KW-1185">Reference proteome</keyword>
<gene>
    <name evidence="1" type="ORF">GSOID_T00017852001</name>
</gene>
<reference evidence="1" key="1">
    <citation type="journal article" date="2010" name="Science">
        <title>Plasticity of animal genome architecture unmasked by rapid evolution of a pelagic tunicate.</title>
        <authorList>
            <person name="Denoeud F."/>
            <person name="Henriet S."/>
            <person name="Mungpakdee S."/>
            <person name="Aury J.M."/>
            <person name="Da Silva C."/>
            <person name="Brinkmann H."/>
            <person name="Mikhaleva J."/>
            <person name="Olsen L.C."/>
            <person name="Jubin C."/>
            <person name="Canestro C."/>
            <person name="Bouquet J.M."/>
            <person name="Danks G."/>
            <person name="Poulain J."/>
            <person name="Campsteijn C."/>
            <person name="Adamski M."/>
            <person name="Cross I."/>
            <person name="Yadetie F."/>
            <person name="Muffato M."/>
            <person name="Louis A."/>
            <person name="Butcher S."/>
            <person name="Tsagkogeorga G."/>
            <person name="Konrad A."/>
            <person name="Singh S."/>
            <person name="Jensen M.F."/>
            <person name="Cong E.H."/>
            <person name="Eikeseth-Otteraa H."/>
            <person name="Noel B."/>
            <person name="Anthouard V."/>
            <person name="Porcel B.M."/>
            <person name="Kachouri-Lafond R."/>
            <person name="Nishino A."/>
            <person name="Ugolini M."/>
            <person name="Chourrout P."/>
            <person name="Nishida H."/>
            <person name="Aasland R."/>
            <person name="Huzurbazar S."/>
            <person name="Westhof E."/>
            <person name="Delsuc F."/>
            <person name="Lehrach H."/>
            <person name="Reinhardt R."/>
            <person name="Weissenbach J."/>
            <person name="Roy S.W."/>
            <person name="Artiguenave F."/>
            <person name="Postlethwait J.H."/>
            <person name="Manak J.R."/>
            <person name="Thompson E.M."/>
            <person name="Jaillon O."/>
            <person name="Du Pasquier L."/>
            <person name="Boudinot P."/>
            <person name="Liberles D.A."/>
            <person name="Volff J.N."/>
            <person name="Philippe H."/>
            <person name="Lenhard B."/>
            <person name="Roest Crollius H."/>
            <person name="Wincker P."/>
            <person name="Chourrout D."/>
        </authorList>
    </citation>
    <scope>NUCLEOTIDE SEQUENCE [LARGE SCALE GENOMIC DNA]</scope>
</reference>
<evidence type="ECO:0000313" key="2">
    <source>
        <dbReference type="Proteomes" id="UP000001307"/>
    </source>
</evidence>
<dbReference type="AlphaFoldDB" id="E4X3L0"/>
<accession>E4X3L0</accession>
<dbReference type="Proteomes" id="UP000001307">
    <property type="component" value="Unassembled WGS sequence"/>
</dbReference>
<dbReference type="EMBL" id="FN653023">
    <property type="protein sequence ID" value="CBY18214.1"/>
    <property type="molecule type" value="Genomic_DNA"/>
</dbReference>
<name>E4X3L0_OIKDI</name>
<proteinExistence type="predicted"/>
<dbReference type="InParanoid" id="E4X3L0"/>
<organism evidence="1">
    <name type="scientific">Oikopleura dioica</name>
    <name type="common">Tunicate</name>
    <dbReference type="NCBI Taxonomy" id="34765"/>
    <lineage>
        <taxon>Eukaryota</taxon>
        <taxon>Metazoa</taxon>
        <taxon>Chordata</taxon>
        <taxon>Tunicata</taxon>
        <taxon>Appendicularia</taxon>
        <taxon>Copelata</taxon>
        <taxon>Oikopleuridae</taxon>
        <taxon>Oikopleura</taxon>
    </lineage>
</organism>
<evidence type="ECO:0000313" key="1">
    <source>
        <dbReference type="EMBL" id="CBY18214.1"/>
    </source>
</evidence>
<protein>
    <submittedName>
        <fullName evidence="1">Uncharacterized protein</fullName>
    </submittedName>
</protein>